<sequence>MMNAIDFPSRDDYHKTSTALKEPSERLSSEDSSPGDSSSDDSSSDDSSSGDSSGPDHRERREGRSEKPSDKKNETRRSRKLLICLIVVN</sequence>
<evidence type="ECO:0000256" key="1">
    <source>
        <dbReference type="SAM" id="MobiDB-lite"/>
    </source>
</evidence>
<comment type="caution">
    <text evidence="2">The sequence shown here is derived from an EMBL/GenBank/DDBJ whole genome shotgun (WGS) entry which is preliminary data.</text>
</comment>
<evidence type="ECO:0000313" key="3">
    <source>
        <dbReference type="Proteomes" id="UP000325313"/>
    </source>
</evidence>
<protein>
    <submittedName>
        <fullName evidence="2">Uncharacterized protein</fullName>
    </submittedName>
</protein>
<organism evidence="2 3">
    <name type="scientific">Puccinia graminis f. sp. tritici</name>
    <dbReference type="NCBI Taxonomy" id="56615"/>
    <lineage>
        <taxon>Eukaryota</taxon>
        <taxon>Fungi</taxon>
        <taxon>Dikarya</taxon>
        <taxon>Basidiomycota</taxon>
        <taxon>Pucciniomycotina</taxon>
        <taxon>Pucciniomycetes</taxon>
        <taxon>Pucciniales</taxon>
        <taxon>Pucciniaceae</taxon>
        <taxon>Puccinia</taxon>
    </lineage>
</organism>
<feature type="region of interest" description="Disordered" evidence="1">
    <location>
        <begin position="1"/>
        <end position="80"/>
    </location>
</feature>
<gene>
    <name evidence="2" type="ORF">PGTUg99_003547</name>
</gene>
<evidence type="ECO:0000313" key="2">
    <source>
        <dbReference type="EMBL" id="KAA1063722.1"/>
    </source>
</evidence>
<accession>A0A5B0LGJ8</accession>
<dbReference type="AlphaFoldDB" id="A0A5B0LGJ8"/>
<feature type="compositionally biased region" description="Basic and acidic residues" evidence="1">
    <location>
        <begin position="54"/>
        <end position="76"/>
    </location>
</feature>
<name>A0A5B0LGJ8_PUCGR</name>
<reference evidence="2 3" key="1">
    <citation type="submission" date="2019-05" db="EMBL/GenBank/DDBJ databases">
        <title>Emergence of the Ug99 lineage of the wheat stem rust pathogen through somatic hybridization.</title>
        <authorList>
            <person name="Li F."/>
            <person name="Upadhyaya N.M."/>
            <person name="Sperschneider J."/>
            <person name="Matny O."/>
            <person name="Nguyen-Phuc H."/>
            <person name="Mago R."/>
            <person name="Raley C."/>
            <person name="Miller M.E."/>
            <person name="Silverstein K.A.T."/>
            <person name="Henningsen E."/>
            <person name="Hirsch C.D."/>
            <person name="Visser B."/>
            <person name="Pretorius Z.A."/>
            <person name="Steffenson B.J."/>
            <person name="Schwessinger B."/>
            <person name="Dodds P.N."/>
            <person name="Figueroa M."/>
        </authorList>
    </citation>
    <scope>NUCLEOTIDE SEQUENCE [LARGE SCALE GENOMIC DNA]</scope>
    <source>
        <strain evidence="2 3">Ug99</strain>
    </source>
</reference>
<dbReference type="Proteomes" id="UP000325313">
    <property type="component" value="Unassembled WGS sequence"/>
</dbReference>
<proteinExistence type="predicted"/>
<dbReference type="EMBL" id="VDEP01000530">
    <property type="protein sequence ID" value="KAA1063722.1"/>
    <property type="molecule type" value="Genomic_DNA"/>
</dbReference>